<proteinExistence type="predicted"/>
<evidence type="ECO:0000313" key="2">
    <source>
        <dbReference type="Proteomes" id="UP001237642"/>
    </source>
</evidence>
<reference evidence="1" key="2">
    <citation type="submission" date="2023-05" db="EMBL/GenBank/DDBJ databases">
        <authorList>
            <person name="Schelkunov M.I."/>
        </authorList>
    </citation>
    <scope>NUCLEOTIDE SEQUENCE</scope>
    <source>
        <strain evidence="1">Hsosn_3</strain>
        <tissue evidence="1">Leaf</tissue>
    </source>
</reference>
<comment type="caution">
    <text evidence="1">The sequence shown here is derived from an EMBL/GenBank/DDBJ whole genome shotgun (WGS) entry which is preliminary data.</text>
</comment>
<dbReference type="EMBL" id="JAUIZM010000004">
    <property type="protein sequence ID" value="KAK1386413.1"/>
    <property type="molecule type" value="Genomic_DNA"/>
</dbReference>
<dbReference type="AlphaFoldDB" id="A0AAD8IKQ0"/>
<evidence type="ECO:0000313" key="1">
    <source>
        <dbReference type="EMBL" id="KAK1386413.1"/>
    </source>
</evidence>
<accession>A0AAD8IKQ0</accession>
<protein>
    <submittedName>
        <fullName evidence="1">Uncharacterized protein</fullName>
    </submittedName>
</protein>
<reference evidence="1" key="1">
    <citation type="submission" date="2023-02" db="EMBL/GenBank/DDBJ databases">
        <title>Genome of toxic invasive species Heracleum sosnowskyi carries increased number of genes despite the absence of recent whole-genome duplications.</title>
        <authorList>
            <person name="Schelkunov M."/>
            <person name="Shtratnikova V."/>
            <person name="Makarenko M."/>
            <person name="Klepikova A."/>
            <person name="Omelchenko D."/>
            <person name="Novikova G."/>
            <person name="Obukhova E."/>
            <person name="Bogdanov V."/>
            <person name="Penin A."/>
            <person name="Logacheva M."/>
        </authorList>
    </citation>
    <scope>NUCLEOTIDE SEQUENCE</scope>
    <source>
        <strain evidence="1">Hsosn_3</strain>
        <tissue evidence="1">Leaf</tissue>
    </source>
</reference>
<dbReference type="Proteomes" id="UP001237642">
    <property type="component" value="Unassembled WGS sequence"/>
</dbReference>
<keyword evidence="2" id="KW-1185">Reference proteome</keyword>
<gene>
    <name evidence="1" type="ORF">POM88_014591</name>
</gene>
<sequence>MAQIVYVVPKSNFVALESEADASDQYKCFVKFLNGSHIKDALLCKPTLNLDVLEDFWATTMVEEIALDDGQNKLQVNCTIKGMSMSFEIAAINEALNITPEEGKPFAKEATQTQC</sequence>
<organism evidence="1 2">
    <name type="scientific">Heracleum sosnowskyi</name>
    <dbReference type="NCBI Taxonomy" id="360622"/>
    <lineage>
        <taxon>Eukaryota</taxon>
        <taxon>Viridiplantae</taxon>
        <taxon>Streptophyta</taxon>
        <taxon>Embryophyta</taxon>
        <taxon>Tracheophyta</taxon>
        <taxon>Spermatophyta</taxon>
        <taxon>Magnoliopsida</taxon>
        <taxon>eudicotyledons</taxon>
        <taxon>Gunneridae</taxon>
        <taxon>Pentapetalae</taxon>
        <taxon>asterids</taxon>
        <taxon>campanulids</taxon>
        <taxon>Apiales</taxon>
        <taxon>Apiaceae</taxon>
        <taxon>Apioideae</taxon>
        <taxon>apioid superclade</taxon>
        <taxon>Tordylieae</taxon>
        <taxon>Tordyliinae</taxon>
        <taxon>Heracleum</taxon>
    </lineage>
</organism>
<name>A0AAD8IKQ0_9APIA</name>